<name>A0A918ME13_9ACTN</name>
<comment type="caution">
    <text evidence="3">The sequence shown here is derived from an EMBL/GenBank/DDBJ whole genome shotgun (WGS) entry which is preliminary data.</text>
</comment>
<dbReference type="AlphaFoldDB" id="A0A918ME13"/>
<evidence type="ECO:0000256" key="2">
    <source>
        <dbReference type="SAM" id="Phobius"/>
    </source>
</evidence>
<keyword evidence="2" id="KW-0472">Membrane</keyword>
<keyword evidence="2" id="KW-0812">Transmembrane</keyword>
<reference evidence="3" key="2">
    <citation type="submission" date="2020-09" db="EMBL/GenBank/DDBJ databases">
        <authorList>
            <person name="Sun Q."/>
            <person name="Ohkuma M."/>
        </authorList>
    </citation>
    <scope>NUCLEOTIDE SEQUENCE</scope>
    <source>
        <strain evidence="3">JCM 4369</strain>
    </source>
</reference>
<sequence>MCPRLFVIQEGPLRAIVVTARQQQGVGGGGSMGRGVRLLVAAGVTAVAFAVPTVVCGVWALPWLVKDEGARWGAASALGAAVAALAVLWGQGFASCDGAGTAGCVEPRGDRSVAVRGPVRGNISTGDIGMPTSPAAASQAPSPAAPAPAGPPGQPGSVVTSGERSVALGDGLEGDIDTGDRTNGGPRP</sequence>
<keyword evidence="2" id="KW-1133">Transmembrane helix</keyword>
<gene>
    <name evidence="3" type="ORF">GCM10010260_58460</name>
</gene>
<reference evidence="3" key="1">
    <citation type="journal article" date="2014" name="Int. J. Syst. Evol. Microbiol.">
        <title>Complete genome sequence of Corynebacterium casei LMG S-19264T (=DSM 44701T), isolated from a smear-ripened cheese.</title>
        <authorList>
            <consortium name="US DOE Joint Genome Institute (JGI-PGF)"/>
            <person name="Walter F."/>
            <person name="Albersmeier A."/>
            <person name="Kalinowski J."/>
            <person name="Ruckert C."/>
        </authorList>
    </citation>
    <scope>NUCLEOTIDE SEQUENCE</scope>
    <source>
        <strain evidence="3">JCM 4369</strain>
    </source>
</reference>
<feature type="region of interest" description="Disordered" evidence="1">
    <location>
        <begin position="114"/>
        <end position="188"/>
    </location>
</feature>
<dbReference type="EMBL" id="BMTD01000015">
    <property type="protein sequence ID" value="GGV12146.1"/>
    <property type="molecule type" value="Genomic_DNA"/>
</dbReference>
<organism evidence="3 4">
    <name type="scientific">Streptomyces filipinensis</name>
    <dbReference type="NCBI Taxonomy" id="66887"/>
    <lineage>
        <taxon>Bacteria</taxon>
        <taxon>Bacillati</taxon>
        <taxon>Actinomycetota</taxon>
        <taxon>Actinomycetes</taxon>
        <taxon>Kitasatosporales</taxon>
        <taxon>Streptomycetaceae</taxon>
        <taxon>Streptomyces</taxon>
    </lineage>
</organism>
<keyword evidence="4" id="KW-1185">Reference proteome</keyword>
<evidence type="ECO:0000313" key="4">
    <source>
        <dbReference type="Proteomes" id="UP000618795"/>
    </source>
</evidence>
<feature type="compositionally biased region" description="Low complexity" evidence="1">
    <location>
        <begin position="133"/>
        <end position="142"/>
    </location>
</feature>
<proteinExistence type="predicted"/>
<feature type="transmembrane region" description="Helical" evidence="2">
    <location>
        <begin position="72"/>
        <end position="90"/>
    </location>
</feature>
<feature type="compositionally biased region" description="Pro residues" evidence="1">
    <location>
        <begin position="143"/>
        <end position="154"/>
    </location>
</feature>
<evidence type="ECO:0000313" key="3">
    <source>
        <dbReference type="EMBL" id="GGV12146.1"/>
    </source>
</evidence>
<accession>A0A918ME13</accession>
<evidence type="ECO:0000256" key="1">
    <source>
        <dbReference type="SAM" id="MobiDB-lite"/>
    </source>
</evidence>
<dbReference type="Proteomes" id="UP000618795">
    <property type="component" value="Unassembled WGS sequence"/>
</dbReference>
<feature type="transmembrane region" description="Helical" evidence="2">
    <location>
        <begin position="38"/>
        <end position="60"/>
    </location>
</feature>
<protein>
    <submittedName>
        <fullName evidence="3">Uncharacterized protein</fullName>
    </submittedName>
</protein>